<comment type="caution">
    <text evidence="1">The sequence shown here is derived from an EMBL/GenBank/DDBJ whole genome shotgun (WGS) entry which is preliminary data.</text>
</comment>
<evidence type="ECO:0000313" key="1">
    <source>
        <dbReference type="EMBL" id="KAF0931454.1"/>
    </source>
</evidence>
<gene>
    <name evidence="1" type="ORF">E2562_004578</name>
</gene>
<protein>
    <submittedName>
        <fullName evidence="1">Uncharacterized protein</fullName>
    </submittedName>
</protein>
<accession>A0A6G1F3K1</accession>
<name>A0A6G1F3K1_9ORYZ</name>
<dbReference type="EMBL" id="SPHZ02000001">
    <property type="protein sequence ID" value="KAF0931454.1"/>
    <property type="molecule type" value="Genomic_DNA"/>
</dbReference>
<dbReference type="OrthoDB" id="688631at2759"/>
<reference evidence="1 2" key="1">
    <citation type="submission" date="2019-11" db="EMBL/GenBank/DDBJ databases">
        <title>Whole genome sequence of Oryza granulata.</title>
        <authorList>
            <person name="Li W."/>
        </authorList>
    </citation>
    <scope>NUCLEOTIDE SEQUENCE [LARGE SCALE GENOMIC DNA]</scope>
    <source>
        <strain evidence="2">cv. Menghai</strain>
        <tissue evidence="1">Leaf</tissue>
    </source>
</reference>
<sequence length="165" mass="18232">MGDDLVHDVNWAPAPDSCDDQDGQEDAVAESERQEADVVMGDFDDVHFVVDSMAGDTEVPDSHVAVDVKADDISYWCDCCSRVHGDEWWCSCKGLCSCCGLVHRDYMSTSWIYGLDEFNCEVLLPDLEAVEMDGDTIVLPWKERKMGDGVIKLATVDKQASCNAV</sequence>
<dbReference type="Proteomes" id="UP000479710">
    <property type="component" value="Unassembled WGS sequence"/>
</dbReference>
<proteinExistence type="predicted"/>
<dbReference type="AlphaFoldDB" id="A0A6G1F3K1"/>
<evidence type="ECO:0000313" key="2">
    <source>
        <dbReference type="Proteomes" id="UP000479710"/>
    </source>
</evidence>
<organism evidence="1 2">
    <name type="scientific">Oryza meyeriana var. granulata</name>
    <dbReference type="NCBI Taxonomy" id="110450"/>
    <lineage>
        <taxon>Eukaryota</taxon>
        <taxon>Viridiplantae</taxon>
        <taxon>Streptophyta</taxon>
        <taxon>Embryophyta</taxon>
        <taxon>Tracheophyta</taxon>
        <taxon>Spermatophyta</taxon>
        <taxon>Magnoliopsida</taxon>
        <taxon>Liliopsida</taxon>
        <taxon>Poales</taxon>
        <taxon>Poaceae</taxon>
        <taxon>BOP clade</taxon>
        <taxon>Oryzoideae</taxon>
        <taxon>Oryzeae</taxon>
        <taxon>Oryzinae</taxon>
        <taxon>Oryza</taxon>
        <taxon>Oryza meyeriana</taxon>
    </lineage>
</organism>
<keyword evidence="2" id="KW-1185">Reference proteome</keyword>